<evidence type="ECO:0000313" key="2">
    <source>
        <dbReference type="Proteomes" id="UP000647172"/>
    </source>
</evidence>
<dbReference type="AlphaFoldDB" id="A0A919JIY3"/>
<sequence length="185" mass="18494">MLLTAATLGALGAEGAALADGPGYGGTADALTVQWQPPEDTRSEGLAVYAVGFRGGSTVSLRVGSADTRAVTADPSGAVRVLVVDRNAVAPAPAGADTVLLPIEHVAGGQFAAGMTVSAVGETPAGVIRNLVGAIPPPEAGPGVQDVLRWGVALALAAGGVGWVRRRGPGGNLIQRYRHPARHRA</sequence>
<gene>
    <name evidence="1" type="ORF">Ani05nite_40320</name>
</gene>
<evidence type="ECO:0000313" key="1">
    <source>
        <dbReference type="EMBL" id="GIE50498.1"/>
    </source>
</evidence>
<dbReference type="EMBL" id="BOMQ01000050">
    <property type="protein sequence ID" value="GIE50498.1"/>
    <property type="molecule type" value="Genomic_DNA"/>
</dbReference>
<proteinExistence type="predicted"/>
<accession>A0A919JIY3</accession>
<protein>
    <submittedName>
        <fullName evidence="1">Uncharacterized protein</fullName>
    </submittedName>
</protein>
<dbReference type="Proteomes" id="UP000647172">
    <property type="component" value="Unassembled WGS sequence"/>
</dbReference>
<keyword evidence="2" id="KW-1185">Reference proteome</keyword>
<name>A0A919JIY3_9ACTN</name>
<comment type="caution">
    <text evidence="1">The sequence shown here is derived from an EMBL/GenBank/DDBJ whole genome shotgun (WGS) entry which is preliminary data.</text>
</comment>
<reference evidence="1" key="1">
    <citation type="submission" date="2021-01" db="EMBL/GenBank/DDBJ databases">
        <title>Whole genome shotgun sequence of Actinoplanes nipponensis NBRC 14063.</title>
        <authorList>
            <person name="Komaki H."/>
            <person name="Tamura T."/>
        </authorList>
    </citation>
    <scope>NUCLEOTIDE SEQUENCE</scope>
    <source>
        <strain evidence="1">NBRC 14063</strain>
    </source>
</reference>
<organism evidence="1 2">
    <name type="scientific">Actinoplanes nipponensis</name>
    <dbReference type="NCBI Taxonomy" id="135950"/>
    <lineage>
        <taxon>Bacteria</taxon>
        <taxon>Bacillati</taxon>
        <taxon>Actinomycetota</taxon>
        <taxon>Actinomycetes</taxon>
        <taxon>Micromonosporales</taxon>
        <taxon>Micromonosporaceae</taxon>
        <taxon>Actinoplanes</taxon>
    </lineage>
</organism>